<keyword evidence="2" id="KW-0378">Hydrolase</keyword>
<dbReference type="RefSeq" id="XP_035349253.1">
    <property type="nucleotide sequence ID" value="XM_035493360.1"/>
</dbReference>
<evidence type="ECO:0000256" key="3">
    <source>
        <dbReference type="ARBA" id="ARBA00023295"/>
    </source>
</evidence>
<dbReference type="GeneID" id="55997728"/>
<evidence type="ECO:0000313" key="7">
    <source>
        <dbReference type="Proteomes" id="UP000509510"/>
    </source>
</evidence>
<dbReference type="GO" id="GO:0004574">
    <property type="term" value="F:oligo-1,6-glucosidase activity"/>
    <property type="evidence" value="ECO:0007669"/>
    <property type="project" value="TreeGrafter"/>
</dbReference>
<feature type="domain" description="Glycosyl hydrolase family 13 catalytic" evidence="5">
    <location>
        <begin position="17"/>
        <end position="439"/>
    </location>
</feature>
<dbReference type="InterPro" id="IPR045857">
    <property type="entry name" value="O16G_dom_2"/>
</dbReference>
<dbReference type="GO" id="GO:0004575">
    <property type="term" value="F:sucrose alpha-glucosidase activity"/>
    <property type="evidence" value="ECO:0007669"/>
    <property type="project" value="TreeGrafter"/>
</dbReference>
<dbReference type="OrthoDB" id="1740265at2759"/>
<dbReference type="FunFam" id="3.90.400.10:FF:000004">
    <property type="entry name" value="Oligo-1,6-glucosidase"/>
    <property type="match status" value="1"/>
</dbReference>
<dbReference type="CDD" id="cd11333">
    <property type="entry name" value="AmyAc_SI_OligoGlu_DGase"/>
    <property type="match status" value="1"/>
</dbReference>
<dbReference type="Gene3D" id="3.20.20.80">
    <property type="entry name" value="Glycosidases"/>
    <property type="match status" value="1"/>
</dbReference>
<evidence type="ECO:0000313" key="6">
    <source>
        <dbReference type="EMBL" id="QKX63079.1"/>
    </source>
</evidence>
<evidence type="ECO:0000259" key="5">
    <source>
        <dbReference type="SMART" id="SM00642"/>
    </source>
</evidence>
<gene>
    <name evidence="6" type="ORF">TRUGW13939_10247</name>
</gene>
<dbReference type="InterPro" id="IPR006047">
    <property type="entry name" value="GH13_cat_dom"/>
</dbReference>
<dbReference type="GO" id="GO:0005987">
    <property type="term" value="P:sucrose catabolic process"/>
    <property type="evidence" value="ECO:0007669"/>
    <property type="project" value="TreeGrafter"/>
</dbReference>
<dbReference type="EMBL" id="CP055902">
    <property type="protein sequence ID" value="QKX63079.1"/>
    <property type="molecule type" value="Genomic_DNA"/>
</dbReference>
<reference evidence="7" key="1">
    <citation type="submission" date="2020-06" db="EMBL/GenBank/DDBJ databases">
        <title>A chromosome-scale genome assembly of Talaromyces rugulosus W13939.</title>
        <authorList>
            <person name="Wang B."/>
            <person name="Guo L."/>
            <person name="Ye K."/>
            <person name="Wang L."/>
        </authorList>
    </citation>
    <scope>NUCLEOTIDE SEQUENCE [LARGE SCALE GENOMIC DNA]</scope>
    <source>
        <strain evidence="7">W13939</strain>
    </source>
</reference>
<dbReference type="SMART" id="SM00642">
    <property type="entry name" value="Aamy"/>
    <property type="match status" value="1"/>
</dbReference>
<dbReference type="PANTHER" id="PTHR10357">
    <property type="entry name" value="ALPHA-AMYLASE FAMILY MEMBER"/>
    <property type="match status" value="1"/>
</dbReference>
<dbReference type="SUPFAM" id="SSF51445">
    <property type="entry name" value="(Trans)glycosidases"/>
    <property type="match status" value="1"/>
</dbReference>
<dbReference type="InterPro" id="IPR017853">
    <property type="entry name" value="GH"/>
</dbReference>
<name>A0A7H8R9I2_TALRU</name>
<dbReference type="FunFam" id="3.20.20.80:FF:000064">
    <property type="entry name" value="Oligo-1,6-glucosidase"/>
    <property type="match status" value="1"/>
</dbReference>
<dbReference type="KEGG" id="trg:TRUGW13939_10247"/>
<keyword evidence="7" id="KW-1185">Reference proteome</keyword>
<dbReference type="InterPro" id="IPR013780">
    <property type="entry name" value="Glyco_hydro_b"/>
</dbReference>
<evidence type="ECO:0000256" key="2">
    <source>
        <dbReference type="ARBA" id="ARBA00022801"/>
    </source>
</evidence>
<proteinExistence type="inferred from homology"/>
<dbReference type="SUPFAM" id="SSF51011">
    <property type="entry name" value="Glycosyl hydrolase domain"/>
    <property type="match status" value="1"/>
</dbReference>
<dbReference type="Gene3D" id="3.90.400.10">
    <property type="entry name" value="Oligo-1,6-glucosidase, Domain 2"/>
    <property type="match status" value="1"/>
</dbReference>
<organism evidence="6 7">
    <name type="scientific">Talaromyces rugulosus</name>
    <name type="common">Penicillium rugulosum</name>
    <dbReference type="NCBI Taxonomy" id="121627"/>
    <lineage>
        <taxon>Eukaryota</taxon>
        <taxon>Fungi</taxon>
        <taxon>Dikarya</taxon>
        <taxon>Ascomycota</taxon>
        <taxon>Pezizomycotina</taxon>
        <taxon>Eurotiomycetes</taxon>
        <taxon>Eurotiomycetidae</taxon>
        <taxon>Eurotiales</taxon>
        <taxon>Trichocomaceae</taxon>
        <taxon>Talaromyces</taxon>
        <taxon>Talaromyces sect. Islandici</taxon>
    </lineage>
</organism>
<dbReference type="PANTHER" id="PTHR10357:SF179">
    <property type="entry name" value="NEUTRAL AND BASIC AMINO ACID TRANSPORT PROTEIN RBAT"/>
    <property type="match status" value="1"/>
</dbReference>
<keyword evidence="3" id="KW-0326">Glycosidase</keyword>
<accession>A0A7H8R9I2</accession>
<keyword evidence="4" id="KW-0462">Maltose metabolism</keyword>
<dbReference type="GO" id="GO:0033934">
    <property type="term" value="F:glucan 1,4-alpha-maltotriohydrolase activity"/>
    <property type="evidence" value="ECO:0007669"/>
    <property type="project" value="TreeGrafter"/>
</dbReference>
<dbReference type="FunFam" id="3.20.20.80:FF:000087">
    <property type="entry name" value="Oligo-1,6-glucosidase IMA1"/>
    <property type="match status" value="1"/>
</dbReference>
<comment type="similarity">
    <text evidence="1">Belongs to the glycosyl hydrolase 13 family.</text>
</comment>
<sequence length="588" mass="68504">MASVSHQPWWKEAVVYQVYPASFKDSKGDGIGDIQGLVSKLDYIKDLGVDVVWLSPMFKSPQVDMGYDISDYEDVHEPFGNLADMDELIDALHQRGMKLILDLVINHCSDQHAWFQESRSSRDNPKRDWYIWRPPTYDSKGNRQPPNNWRASFGGSVWEWDQRTEEYYLHYFAKEQPDFNWDNAETRKAIYNSAIRFWLDKGVDGFRVDTVNKYSKPAEFPDAPITDPSSPWQFAYPLFCNGPRIHEYLKEMVREAMDPYGDVMTVGELPCTPDAKEILRYVSAREHELNMVFHFDMVYTGMGTIRKYIPEPFDLRDVKTALAKWQCFIQDTDMWTTSFAENHDSARSISRFASDAPEYRAQSSKMLALMLTTLTGTLFIYQGQEIGMVNIPRDWPLEEYKDLETRNFFALMKEKTKNDPKEMSAAMDGIAYLARDHARTPMQWNDSLNAGFSVGNPWMRVHDNYREINVEKQINDDTSPLQFWKRLLRFRKTHKNLFIYGRFTEYDHENTALFTYTKSLDDNANPSLGETKEVKKALVCLNFSGVRQKIFLPEDCQSHTLELAISTNIGRVDGDNLEPYEGRVYWTQ</sequence>
<dbReference type="GO" id="GO:0000025">
    <property type="term" value="P:maltose catabolic process"/>
    <property type="evidence" value="ECO:0007669"/>
    <property type="project" value="TreeGrafter"/>
</dbReference>
<dbReference type="AlphaFoldDB" id="A0A7H8R9I2"/>
<dbReference type="Gene3D" id="2.60.40.1180">
    <property type="entry name" value="Golgi alpha-mannosidase II"/>
    <property type="match status" value="1"/>
</dbReference>
<protein>
    <recommendedName>
        <fullName evidence="5">Glycosyl hydrolase family 13 catalytic domain-containing protein</fullName>
    </recommendedName>
</protein>
<dbReference type="GO" id="GO:0004556">
    <property type="term" value="F:alpha-amylase activity"/>
    <property type="evidence" value="ECO:0007669"/>
    <property type="project" value="TreeGrafter"/>
</dbReference>
<evidence type="ECO:0000256" key="4">
    <source>
        <dbReference type="ARBA" id="ARBA00026248"/>
    </source>
</evidence>
<dbReference type="Pfam" id="PF00128">
    <property type="entry name" value="Alpha-amylase"/>
    <property type="match status" value="1"/>
</dbReference>
<dbReference type="Proteomes" id="UP000509510">
    <property type="component" value="Chromosome V"/>
</dbReference>
<evidence type="ECO:0000256" key="1">
    <source>
        <dbReference type="ARBA" id="ARBA00008061"/>
    </source>
</evidence>